<organism evidence="1 2">
    <name type="scientific">Aeromonas phage LAh10</name>
    <dbReference type="NCBI Taxonomy" id="2591025"/>
    <lineage>
        <taxon>Viruses</taxon>
        <taxon>Duplodnaviria</taxon>
        <taxon>Heunggongvirae</taxon>
        <taxon>Uroviricota</taxon>
        <taxon>Caudoviricetes</taxon>
        <taxon>Chimalliviridae</taxon>
        <taxon>Ludhianavirus</taxon>
        <taxon>Ludhianavirus LAh10</taxon>
    </lineage>
</organism>
<sequence length="204" mass="23110">MIRHWITPSTSIKTKSSRWMPRSVKSWRNTVAKEFRHARFGMIPSDLSQPMMDMNEQVFKSFLRNCGTGALMSSLDSHVEIFSLGSHYIGDNFRNWLIANYYNGKGVRSELVSKIVAYIQGEVTGNAVTNQLKIDNTKLTYAPPGKQIAQPMLFKVDDFRSKKDPVEHVNFNVVKNEHMYDFFALIGPEGLARLCLSLDGTANG</sequence>
<dbReference type="Proteomes" id="UP000318420">
    <property type="component" value="Segment"/>
</dbReference>
<reference evidence="1 2" key="1">
    <citation type="submission" date="2019-04" db="EMBL/GenBank/DDBJ databases">
        <title>Novel bacteriophages capable of disrupting biofilms from clinical strains of Aeromonas hydrophila with intrinsic antibiotic resistance.</title>
        <authorList>
            <person name="Kabwe M."/>
            <person name="Brown T.L."/>
            <person name="Speirs L."/>
            <person name="Ku H."/>
            <person name="Leach M."/>
            <person name="Chan H.T."/>
            <person name="Petrovski S."/>
            <person name="Lock P."/>
            <person name="Tucci J."/>
        </authorList>
    </citation>
    <scope>NUCLEOTIDE SEQUENCE [LARGE SCALE GENOMIC DNA]</scope>
</reference>
<evidence type="ECO:0000313" key="1">
    <source>
        <dbReference type="EMBL" id="QDH47139.1"/>
    </source>
</evidence>
<name>A0A514A1J0_9CAUD</name>
<protein>
    <submittedName>
        <fullName evidence="1">Uncharacterized protein</fullName>
    </submittedName>
</protein>
<evidence type="ECO:0000313" key="2">
    <source>
        <dbReference type="Proteomes" id="UP000318420"/>
    </source>
</evidence>
<gene>
    <name evidence="1" type="ORF">LAh10_18</name>
</gene>
<dbReference type="EMBL" id="MK838116">
    <property type="protein sequence ID" value="QDH47139.1"/>
    <property type="molecule type" value="Genomic_DNA"/>
</dbReference>
<accession>A0A514A1J0</accession>
<keyword evidence="2" id="KW-1185">Reference proteome</keyword>
<proteinExistence type="predicted"/>